<sequence length="156" mass="18077">MTTQTTNINLDSPSLVLDTIFVWKGAGHELQQSNPKYWESICHLRIYQAYSMPSIILCSDLDEQNTGTSITNSAEGLATLIWRRYQNTMLSARRCLGDNFLFIEHYPRNKISKNEEPEDFSLVQFNWDGQRFSQPRWSPLTPNIVLALIQQHKVKD</sequence>
<dbReference type="Proteomes" id="UP000245124">
    <property type="component" value="Unassembled WGS sequence"/>
</dbReference>
<proteinExistence type="predicted"/>
<evidence type="ECO:0000313" key="2">
    <source>
        <dbReference type="Proteomes" id="UP000245124"/>
    </source>
</evidence>
<comment type="caution">
    <text evidence="1">The sequence shown here is derived from an EMBL/GenBank/DDBJ whole genome shotgun (WGS) entry which is preliminary data.</text>
</comment>
<dbReference type="RefSeq" id="WP_181374377.1">
    <property type="nucleotide sequence ID" value="NZ_BDUD01000004.1"/>
</dbReference>
<protein>
    <submittedName>
        <fullName evidence="1">Uncharacterized protein</fullName>
    </submittedName>
</protein>
<dbReference type="EMBL" id="BDUD01000004">
    <property type="protein sequence ID" value="GBG23542.1"/>
    <property type="molecule type" value="Genomic_DNA"/>
</dbReference>
<reference evidence="1 2" key="1">
    <citation type="submission" date="2017-06" db="EMBL/GenBank/DDBJ databases">
        <title>Genome sequencing of cyanobaciteial culture collection at National Institute for Environmental Studies (NIES).</title>
        <authorList>
            <person name="Hirose Y."/>
            <person name="Shimura Y."/>
            <person name="Fujisawa T."/>
            <person name="Nakamura Y."/>
            <person name="Kawachi M."/>
        </authorList>
    </citation>
    <scope>NUCLEOTIDE SEQUENCE [LARGE SCALE GENOMIC DNA]</scope>
    <source>
        <strain evidence="1 2">NIES-4072</strain>
    </source>
</reference>
<dbReference type="AlphaFoldDB" id="A0A2R5FXQ8"/>
<name>A0A2R5FXQ8_NOSCO</name>
<accession>A0A2R5FXQ8</accession>
<keyword evidence="2" id="KW-1185">Reference proteome</keyword>
<organism evidence="1 2">
    <name type="scientific">Nostoc commune NIES-4072</name>
    <dbReference type="NCBI Taxonomy" id="2005467"/>
    <lineage>
        <taxon>Bacteria</taxon>
        <taxon>Bacillati</taxon>
        <taxon>Cyanobacteriota</taxon>
        <taxon>Cyanophyceae</taxon>
        <taxon>Nostocales</taxon>
        <taxon>Nostocaceae</taxon>
        <taxon>Nostoc</taxon>
    </lineage>
</organism>
<evidence type="ECO:0000313" key="1">
    <source>
        <dbReference type="EMBL" id="GBG23542.1"/>
    </source>
</evidence>
<gene>
    <name evidence="1" type="ORF">NIES4072_72540</name>
</gene>